<dbReference type="Proteomes" id="UP000623467">
    <property type="component" value="Unassembled WGS sequence"/>
</dbReference>
<organism evidence="2 3">
    <name type="scientific">Mycena sanguinolenta</name>
    <dbReference type="NCBI Taxonomy" id="230812"/>
    <lineage>
        <taxon>Eukaryota</taxon>
        <taxon>Fungi</taxon>
        <taxon>Dikarya</taxon>
        <taxon>Basidiomycota</taxon>
        <taxon>Agaricomycotina</taxon>
        <taxon>Agaricomycetes</taxon>
        <taxon>Agaricomycetidae</taxon>
        <taxon>Agaricales</taxon>
        <taxon>Marasmiineae</taxon>
        <taxon>Mycenaceae</taxon>
        <taxon>Mycena</taxon>
    </lineage>
</organism>
<feature type="region of interest" description="Disordered" evidence="1">
    <location>
        <begin position="138"/>
        <end position="170"/>
    </location>
</feature>
<dbReference type="AlphaFoldDB" id="A0A8H7DDE8"/>
<dbReference type="OrthoDB" id="3044997at2759"/>
<proteinExistence type="predicted"/>
<protein>
    <submittedName>
        <fullName evidence="2">Uncharacterized protein</fullName>
    </submittedName>
</protein>
<accession>A0A8H7DDE8</accession>
<comment type="caution">
    <text evidence="2">The sequence shown here is derived from an EMBL/GenBank/DDBJ whole genome shotgun (WGS) entry which is preliminary data.</text>
</comment>
<gene>
    <name evidence="2" type="ORF">MSAN_00774400</name>
</gene>
<feature type="region of interest" description="Disordered" evidence="1">
    <location>
        <begin position="239"/>
        <end position="273"/>
    </location>
</feature>
<evidence type="ECO:0000256" key="1">
    <source>
        <dbReference type="SAM" id="MobiDB-lite"/>
    </source>
</evidence>
<sequence length="410" mass="45262">MQHPNHDGKRNTYRIAAQDYQKVLQGIEPQGRCDSISNVGDSQIRQALYPGNTPGETRLVHFDDHNASIPPPTTRRPGSKGFFPVDVPKNYPSTATNSQLKLLSVPTVVITPPEEPYVTFPGKCTETLKRRRCDAETSSSQFLEVPPSQKRIRKPTRKAQAAQQQTRNVPARVKRYLPSLGDVSRETPTSQKLVIQIPGNAKHPLAALKCAPICETSVHNKVSGSPPTLEISLAETDSGLEPQAPLPDPQDTSPKFRIGCQSPEATSGRPKRNRALTQRLLDAQQSGSLRILPSLQVTPQHSPLVSESSNPHVTITAQHEDDSDSGTVRLKRPPHSLRAFLRNVQGYDFSKHSPLFCAKKIDHHILYTISTLDNGSQRSSLGRLSARNIQPGGLSDWELEKLENAVRELK</sequence>
<name>A0A8H7DDE8_9AGAR</name>
<keyword evidence="3" id="KW-1185">Reference proteome</keyword>
<dbReference type="EMBL" id="JACAZH010000004">
    <property type="protein sequence ID" value="KAF7371379.1"/>
    <property type="molecule type" value="Genomic_DNA"/>
</dbReference>
<evidence type="ECO:0000313" key="3">
    <source>
        <dbReference type="Proteomes" id="UP000623467"/>
    </source>
</evidence>
<reference evidence="2" key="1">
    <citation type="submission" date="2020-05" db="EMBL/GenBank/DDBJ databases">
        <title>Mycena genomes resolve the evolution of fungal bioluminescence.</title>
        <authorList>
            <person name="Tsai I.J."/>
        </authorList>
    </citation>
    <scope>NUCLEOTIDE SEQUENCE</scope>
    <source>
        <strain evidence="2">160909Yilan</strain>
    </source>
</reference>
<evidence type="ECO:0000313" key="2">
    <source>
        <dbReference type="EMBL" id="KAF7371379.1"/>
    </source>
</evidence>